<comment type="catalytic activity">
    <reaction evidence="1">
        <text>Hydrolysis of terminal non-reducing alpha-L-arabinofuranoside residues in alpha-L-arabinosides.</text>
        <dbReference type="EC" id="3.2.1.55"/>
    </reaction>
</comment>
<dbReference type="GO" id="GO:0046556">
    <property type="term" value="F:alpha-L-arabinofuranosidase activity"/>
    <property type="evidence" value="ECO:0007669"/>
    <property type="project" value="UniProtKB-EC"/>
</dbReference>
<dbReference type="PANTHER" id="PTHR31776:SF0">
    <property type="entry name" value="ALPHA-L-ARABINOFURANOSIDASE 1"/>
    <property type="match status" value="1"/>
</dbReference>
<evidence type="ECO:0000256" key="2">
    <source>
        <dbReference type="ARBA" id="ARBA00007186"/>
    </source>
</evidence>
<dbReference type="InterPro" id="IPR051563">
    <property type="entry name" value="Glycosyl_Hydrolase_51"/>
</dbReference>
<protein>
    <recommendedName>
        <fullName evidence="3">non-reducing end alpha-L-arabinofuranosidase</fullName>
        <ecNumber evidence="3">3.2.1.55</ecNumber>
    </recommendedName>
</protein>
<feature type="domain" description="Alpha-L-arabinofuranosidase C-terminal" evidence="7">
    <location>
        <begin position="481"/>
        <end position="833"/>
    </location>
</feature>
<dbReference type="SUPFAM" id="SSF49899">
    <property type="entry name" value="Concanavalin A-like lectins/glucanases"/>
    <property type="match status" value="1"/>
</dbReference>
<dbReference type="Gene3D" id="3.20.20.80">
    <property type="entry name" value="Glycosidases"/>
    <property type="match status" value="1"/>
</dbReference>
<dbReference type="InterPro" id="IPR017853">
    <property type="entry name" value="GH"/>
</dbReference>
<evidence type="ECO:0000256" key="4">
    <source>
        <dbReference type="ARBA" id="ARBA00022729"/>
    </source>
</evidence>
<accession>A0A6N3FQP7</accession>
<keyword evidence="8" id="KW-0326">Glycosidase</keyword>
<dbReference type="PROSITE" id="PS51257">
    <property type="entry name" value="PROKAR_LIPOPROTEIN"/>
    <property type="match status" value="1"/>
</dbReference>
<dbReference type="Gene3D" id="2.60.120.560">
    <property type="entry name" value="Exo-inulinase, domain 1"/>
    <property type="match status" value="1"/>
</dbReference>
<dbReference type="Pfam" id="PF06964">
    <property type="entry name" value="Alpha-L-AF_C"/>
    <property type="match status" value="1"/>
</dbReference>
<reference evidence="8" key="1">
    <citation type="submission" date="2019-11" db="EMBL/GenBank/DDBJ databases">
        <authorList>
            <person name="Feng L."/>
        </authorList>
    </citation>
    <scope>NUCLEOTIDE SEQUENCE</scope>
    <source>
        <strain evidence="8">PclaraLFYP37</strain>
    </source>
</reference>
<dbReference type="RefSeq" id="WP_021980400.1">
    <property type="nucleotide sequence ID" value="NZ_CACRUT010000023.1"/>
</dbReference>
<proteinExistence type="inferred from homology"/>
<name>A0A6N3FQP7_9BACT</name>
<dbReference type="InterPro" id="IPR013780">
    <property type="entry name" value="Glyco_hydro_b"/>
</dbReference>
<dbReference type="EMBL" id="CACRUT010000023">
    <property type="protein sequence ID" value="VYU54166.1"/>
    <property type="molecule type" value="Genomic_DNA"/>
</dbReference>
<evidence type="ECO:0000256" key="5">
    <source>
        <dbReference type="ARBA" id="ARBA00022801"/>
    </source>
</evidence>
<sequence>MRIRKCILTVLFLPLVAGCHKVSHVSEEVVVNLRQKGTDISSSMYGVFFEEINHAGDGGLYAELVQNRSFEEDEIPEGYRIEGTKLIPLAKPYHLTGEIRERSFEWYGGKIRGWNLKTGDLSEASMRLTKERPMYPTAPNNLELFIQKTTGAVQLVNEGYWGMGIRQNERYHLRTIVRVDPGYKGTLTAKLLSEKGDILARALLPCIPDGEWHDMTLVLTSVATDCKSSLAIEFDAPGKVWLDYVSLFPENTFKKRQNGLRKDVAEMVAGLQPAFFRWPGGCVVEGITLNNRFEWKKTLGDPAARPGEYSTWGYHCSYGFGYYEMLQFCEDIGAKAMYVCNVGLSCQFRMGEASEKSDISYYIDDCLDAIEYALGDTLTEWGARRAADGHPAPFPLQYIEIGNENWGDEYDRRFDMFYQAIKQKYPQLTLIYNEMPERNGPMGITKTDMVDPHYYVAPEFFFRNTDLFDHYERGKHTVYVGEYSCNRGVGGGNMWAALSEAAFIGGMERNGDLVKMASYAPLLENRNNRKWPTNLIWFDSEQVVGRGSYYVQKMAVENRPTYNVANDKVLRATDTASYVPGHIGFGSWATAVEFKDFKLTAGGRRVDVQLRETTRNYGNWGYTDSILSQTSLETGTQYILKGFKDNDYTLECKARRVSGKESFLIYFGMTANGQDGYMYNIGGWDNQKAVLQQVANSNRAKVLAECQGVRVETDRWYDLKLAVSPHKSELYVDGKLVLSHVPEPVPLQFVDSGYDEHAGELVLKVVNATDSVYPVSFRIDGARRVAPEGKVITLAAGSGAEENSFENPRKIYPVTSGYGDFGRDFTYTFRPFSYTVLRIKAERDVSGLNNEQ</sequence>
<dbReference type="InterPro" id="IPR055235">
    <property type="entry name" value="ASD1_cat"/>
</dbReference>
<evidence type="ECO:0000256" key="3">
    <source>
        <dbReference type="ARBA" id="ARBA00012670"/>
    </source>
</evidence>
<dbReference type="SMART" id="SM00813">
    <property type="entry name" value="Alpha-L-AF_C"/>
    <property type="match status" value="1"/>
</dbReference>
<evidence type="ECO:0000256" key="1">
    <source>
        <dbReference type="ARBA" id="ARBA00001462"/>
    </source>
</evidence>
<keyword evidence="5 8" id="KW-0378">Hydrolase</keyword>
<dbReference type="AlphaFoldDB" id="A0A6N3FQP7"/>
<dbReference type="InterPro" id="IPR013320">
    <property type="entry name" value="ConA-like_dom_sf"/>
</dbReference>
<keyword evidence="4" id="KW-0732">Signal</keyword>
<evidence type="ECO:0000256" key="6">
    <source>
        <dbReference type="ARBA" id="ARBA00023180"/>
    </source>
</evidence>
<dbReference type="GO" id="GO:0046373">
    <property type="term" value="P:L-arabinose metabolic process"/>
    <property type="evidence" value="ECO:0007669"/>
    <property type="project" value="InterPro"/>
</dbReference>
<dbReference type="InterPro" id="IPR010720">
    <property type="entry name" value="Alpha-L-AF_C"/>
</dbReference>
<keyword evidence="6" id="KW-0325">Glycoprotein</keyword>
<comment type="similarity">
    <text evidence="2">Belongs to the glycosyl hydrolase 51 family.</text>
</comment>
<dbReference type="EC" id="3.2.1.55" evidence="3"/>
<gene>
    <name evidence="8" type="ORF">PCLFYP37_00164</name>
</gene>
<evidence type="ECO:0000259" key="7">
    <source>
        <dbReference type="SMART" id="SM00813"/>
    </source>
</evidence>
<dbReference type="Pfam" id="PF22848">
    <property type="entry name" value="ASD1_dom"/>
    <property type="match status" value="1"/>
</dbReference>
<dbReference type="PANTHER" id="PTHR31776">
    <property type="entry name" value="ALPHA-L-ARABINOFURANOSIDASE 1"/>
    <property type="match status" value="1"/>
</dbReference>
<organism evidence="8">
    <name type="scientific">Paraprevotella clara</name>
    <dbReference type="NCBI Taxonomy" id="454154"/>
    <lineage>
        <taxon>Bacteria</taxon>
        <taxon>Pseudomonadati</taxon>
        <taxon>Bacteroidota</taxon>
        <taxon>Bacteroidia</taxon>
        <taxon>Bacteroidales</taxon>
        <taxon>Prevotellaceae</taxon>
        <taxon>Paraprevotella</taxon>
    </lineage>
</organism>
<evidence type="ECO:0000313" key="8">
    <source>
        <dbReference type="EMBL" id="VYU54166.1"/>
    </source>
</evidence>
<dbReference type="SUPFAM" id="SSF51445">
    <property type="entry name" value="(Trans)glycosidases"/>
    <property type="match status" value="1"/>
</dbReference>
<dbReference type="Gene3D" id="2.60.40.1180">
    <property type="entry name" value="Golgi alpha-mannosidase II"/>
    <property type="match status" value="1"/>
</dbReference>